<feature type="transmembrane region" description="Helical" evidence="1">
    <location>
        <begin position="16"/>
        <end position="35"/>
    </location>
</feature>
<feature type="transmembrane region" description="Helical" evidence="1">
    <location>
        <begin position="207"/>
        <end position="226"/>
    </location>
</feature>
<feature type="transmembrane region" description="Helical" evidence="1">
    <location>
        <begin position="238"/>
        <end position="258"/>
    </location>
</feature>
<feature type="transmembrane region" description="Helical" evidence="1">
    <location>
        <begin position="138"/>
        <end position="154"/>
    </location>
</feature>
<sequence>MGVTAVGTGREGARRVLEAALVLAIVATFVTVGWTSPGYDDEFYNVMAIARTNGLADLARHILAVDVHPPGSYLANAVLFDLTGSWAAVRALTGAVLAASLVPFLRAATAGRPGLFVPVAIVVGLHPTLAMWGPSLRWTGPFTALLLTALTLILRDPARPALFWGVLAALLAAMAHVNYETLLFGPALLGLAVHVRCDRLGAEWRTAAAALAVAVAACLPLALAAAPTLLGRRGGQTGTILASLAGAGQGFLVNAGLFPLSAAGLANVAAVAGLGGLVLAGGWRKLSREPLAMFWLGATALLIVTGLAAKPRNATPLIPVLFALLVILPLEGPRRRLAAGLLVVLTACQGLGLAHVLLHLDTAKGSWNLPVPAVLEAVRERARTCPGRLHVAVHDVVLANLLAAEPGLSIASPYTTPTGGAAAGDCLVALATFRGSLGRPRLAAMLASLPATPVAETRFGPDPHAAIKRRFDPDVPDVAVRLLDFGSLAEPVDLAPWQRRGPP</sequence>
<feature type="transmembrane region" description="Helical" evidence="1">
    <location>
        <begin position="264"/>
        <end position="283"/>
    </location>
</feature>
<evidence type="ECO:0000313" key="2">
    <source>
        <dbReference type="EMBL" id="TDP86330.1"/>
    </source>
</evidence>
<dbReference type="Proteomes" id="UP000294547">
    <property type="component" value="Unassembled WGS sequence"/>
</dbReference>
<feature type="transmembrane region" description="Helical" evidence="1">
    <location>
        <begin position="87"/>
        <end position="108"/>
    </location>
</feature>
<reference evidence="2 3" key="1">
    <citation type="submission" date="2019-03" db="EMBL/GenBank/DDBJ databases">
        <title>Genomic Encyclopedia of Type Strains, Phase IV (KMG-IV): sequencing the most valuable type-strain genomes for metagenomic binning, comparative biology and taxonomic classification.</title>
        <authorList>
            <person name="Goeker M."/>
        </authorList>
    </citation>
    <scope>NUCLEOTIDE SEQUENCE [LARGE SCALE GENOMIC DNA]</scope>
    <source>
        <strain evidence="2 3">DSM 102969</strain>
    </source>
</reference>
<protein>
    <recommendedName>
        <fullName evidence="4">Dolichyl-phosphate-mannose-protein mannosyltransferase</fullName>
    </recommendedName>
</protein>
<dbReference type="OrthoDB" id="9772884at2"/>
<dbReference type="RefSeq" id="WP_126537414.1">
    <property type="nucleotide sequence ID" value="NZ_BSPM01000008.1"/>
</dbReference>
<feature type="transmembrane region" description="Helical" evidence="1">
    <location>
        <begin position="115"/>
        <end position="132"/>
    </location>
</feature>
<gene>
    <name evidence="2" type="ORF">EDD54_0200</name>
</gene>
<dbReference type="EMBL" id="SNXY01000006">
    <property type="protein sequence ID" value="TDP86330.1"/>
    <property type="molecule type" value="Genomic_DNA"/>
</dbReference>
<evidence type="ECO:0000313" key="3">
    <source>
        <dbReference type="Proteomes" id="UP000294547"/>
    </source>
</evidence>
<evidence type="ECO:0008006" key="4">
    <source>
        <dbReference type="Google" id="ProtNLM"/>
    </source>
</evidence>
<keyword evidence="1" id="KW-0472">Membrane</keyword>
<accession>A0A4R6RIS4</accession>
<evidence type="ECO:0000256" key="1">
    <source>
        <dbReference type="SAM" id="Phobius"/>
    </source>
</evidence>
<proteinExistence type="predicted"/>
<name>A0A4R6RIS4_9HYPH</name>
<dbReference type="AlphaFoldDB" id="A0A4R6RIS4"/>
<keyword evidence="3" id="KW-1185">Reference proteome</keyword>
<organism evidence="2 3">
    <name type="scientific">Oharaeibacter diazotrophicus</name>
    <dbReference type="NCBI Taxonomy" id="1920512"/>
    <lineage>
        <taxon>Bacteria</taxon>
        <taxon>Pseudomonadati</taxon>
        <taxon>Pseudomonadota</taxon>
        <taxon>Alphaproteobacteria</taxon>
        <taxon>Hyphomicrobiales</taxon>
        <taxon>Pleomorphomonadaceae</taxon>
        <taxon>Oharaeibacter</taxon>
    </lineage>
</organism>
<feature type="transmembrane region" description="Helical" evidence="1">
    <location>
        <begin position="161"/>
        <end position="179"/>
    </location>
</feature>
<feature type="transmembrane region" description="Helical" evidence="1">
    <location>
        <begin position="337"/>
        <end position="358"/>
    </location>
</feature>
<keyword evidence="1" id="KW-1133">Transmembrane helix</keyword>
<feature type="transmembrane region" description="Helical" evidence="1">
    <location>
        <begin position="290"/>
        <end position="308"/>
    </location>
</feature>
<keyword evidence="1" id="KW-0812">Transmembrane</keyword>
<feature type="transmembrane region" description="Helical" evidence="1">
    <location>
        <begin position="314"/>
        <end position="330"/>
    </location>
</feature>
<comment type="caution">
    <text evidence="2">The sequence shown here is derived from an EMBL/GenBank/DDBJ whole genome shotgun (WGS) entry which is preliminary data.</text>
</comment>